<comment type="similarity">
    <text evidence="1">Belongs to the bacterial solute-binding protein 7 family.</text>
</comment>
<evidence type="ECO:0000256" key="4">
    <source>
        <dbReference type="SAM" id="SignalP"/>
    </source>
</evidence>
<dbReference type="Pfam" id="PF03480">
    <property type="entry name" value="DctP"/>
    <property type="match status" value="1"/>
</dbReference>
<gene>
    <name evidence="5" type="ORF">FPZ08_01320</name>
</gene>
<dbReference type="EMBL" id="CP042304">
    <property type="protein sequence ID" value="QDZ09502.1"/>
    <property type="molecule type" value="Genomic_DNA"/>
</dbReference>
<keyword evidence="6" id="KW-1185">Reference proteome</keyword>
<dbReference type="Proteomes" id="UP000315364">
    <property type="component" value="Chromosome"/>
</dbReference>
<accession>A0A5B8LQ06</accession>
<protein>
    <submittedName>
        <fullName evidence="5">TRAP transporter substrate-binding protein</fullName>
    </submittedName>
</protein>
<dbReference type="AlphaFoldDB" id="A0A5B8LQ06"/>
<organism evidence="5 6">
    <name type="scientific">Devosia ginsengisoli</name>
    <dbReference type="NCBI Taxonomy" id="400770"/>
    <lineage>
        <taxon>Bacteria</taxon>
        <taxon>Pseudomonadati</taxon>
        <taxon>Pseudomonadota</taxon>
        <taxon>Alphaproteobacteria</taxon>
        <taxon>Hyphomicrobiales</taxon>
        <taxon>Devosiaceae</taxon>
        <taxon>Devosia</taxon>
    </lineage>
</organism>
<evidence type="ECO:0000313" key="6">
    <source>
        <dbReference type="Proteomes" id="UP000315364"/>
    </source>
</evidence>
<feature type="chain" id="PRO_5022691977" evidence="4">
    <location>
        <begin position="28"/>
        <end position="333"/>
    </location>
</feature>
<dbReference type="InterPro" id="IPR004682">
    <property type="entry name" value="TRAP_DctP"/>
</dbReference>
<dbReference type="CDD" id="cd13603">
    <property type="entry name" value="PBP2_TRAP_Siap_TeaA_like"/>
    <property type="match status" value="1"/>
</dbReference>
<feature type="signal peptide" evidence="4">
    <location>
        <begin position="1"/>
        <end position="27"/>
    </location>
</feature>
<evidence type="ECO:0000256" key="1">
    <source>
        <dbReference type="ARBA" id="ARBA00009023"/>
    </source>
</evidence>
<evidence type="ECO:0000256" key="3">
    <source>
        <dbReference type="ARBA" id="ARBA00022729"/>
    </source>
</evidence>
<dbReference type="InterPro" id="IPR018389">
    <property type="entry name" value="DctP_fam"/>
</dbReference>
<dbReference type="OrthoDB" id="8016675at2"/>
<keyword evidence="2" id="KW-0813">Transport</keyword>
<dbReference type="GO" id="GO:0030288">
    <property type="term" value="C:outer membrane-bounded periplasmic space"/>
    <property type="evidence" value="ECO:0007669"/>
    <property type="project" value="InterPro"/>
</dbReference>
<dbReference type="GO" id="GO:0055085">
    <property type="term" value="P:transmembrane transport"/>
    <property type="evidence" value="ECO:0007669"/>
    <property type="project" value="InterPro"/>
</dbReference>
<dbReference type="InterPro" id="IPR038404">
    <property type="entry name" value="TRAP_DctP_sf"/>
</dbReference>
<name>A0A5B8LQ06_9HYPH</name>
<proteinExistence type="inferred from homology"/>
<dbReference type="PANTHER" id="PTHR33376:SF7">
    <property type="entry name" value="C4-DICARBOXYLATE-BINDING PROTEIN DCTB"/>
    <property type="match status" value="1"/>
</dbReference>
<dbReference type="NCBIfam" id="TIGR00787">
    <property type="entry name" value="dctP"/>
    <property type="match status" value="1"/>
</dbReference>
<evidence type="ECO:0000256" key="2">
    <source>
        <dbReference type="ARBA" id="ARBA00022448"/>
    </source>
</evidence>
<sequence>MTFLGRTARAMAATAIISVLPMLPAHAQQTFDATLASVNSPDFLTVQAMQMFIDLAREKTEGGVNFNLAANGQMGSQKETYEQVMGGIIEAAHVSGSVFGASLPELQLLQLPFLYRDNAHMVRVVSGEIGQGLYDKLEEATGVKVLMLALADGPRSVWNNARPIRTPADMNGLTIRVPENPIMLDTFQALGALPTPMPFGEVYMAAKQGVIDGGESPPYALGEFRAWEVGKYFSLDMHTSGHAVLAINADWYNSLPENYQAALEEASAESVAWFNVELEKANEQAMTDAASHGMEINEVDDLDAFREAVAPVYAKYAPIVGGEAAIQAVIDTP</sequence>
<dbReference type="KEGG" id="dea:FPZ08_01320"/>
<dbReference type="PANTHER" id="PTHR33376">
    <property type="match status" value="1"/>
</dbReference>
<dbReference type="PIRSF" id="PIRSF006470">
    <property type="entry name" value="DctB"/>
    <property type="match status" value="1"/>
</dbReference>
<evidence type="ECO:0000313" key="5">
    <source>
        <dbReference type="EMBL" id="QDZ09502.1"/>
    </source>
</evidence>
<keyword evidence="3 4" id="KW-0732">Signal</keyword>
<reference evidence="5 6" key="1">
    <citation type="submission" date="2019-07" db="EMBL/GenBank/DDBJ databases">
        <title>Full genome sequence of Devosia sp. Gsoil 520.</title>
        <authorList>
            <person name="Im W.-T."/>
        </authorList>
    </citation>
    <scope>NUCLEOTIDE SEQUENCE [LARGE SCALE GENOMIC DNA]</scope>
    <source>
        <strain evidence="5 6">Gsoil 520</strain>
    </source>
</reference>
<dbReference type="Gene3D" id="3.40.190.170">
    <property type="entry name" value="Bacterial extracellular solute-binding protein, family 7"/>
    <property type="match status" value="1"/>
</dbReference>
<dbReference type="NCBIfam" id="NF037995">
    <property type="entry name" value="TRAP_S1"/>
    <property type="match status" value="1"/>
</dbReference>